<comment type="subunit">
    <text evidence="1">Homodimer.</text>
</comment>
<dbReference type="InterPro" id="IPR003043">
    <property type="entry name" value="Uropor_MeTrfase_CS"/>
</dbReference>
<dbReference type="Proteomes" id="UP000008136">
    <property type="component" value="Chromosome"/>
</dbReference>
<dbReference type="EC" id="2.1.1.107" evidence="2"/>
<dbReference type="AlphaFoldDB" id="F2KRS9"/>
<evidence type="ECO:0000256" key="6">
    <source>
        <dbReference type="ARBA" id="ARBA00023244"/>
    </source>
</evidence>
<dbReference type="FunFam" id="3.30.950.10:FF:000001">
    <property type="entry name" value="Siroheme synthase"/>
    <property type="match status" value="1"/>
</dbReference>
<dbReference type="InterPro" id="IPR006366">
    <property type="entry name" value="CobA/CysG_C"/>
</dbReference>
<dbReference type="GeneID" id="10395082"/>
<keyword evidence="6" id="KW-0627">Porphyrin biosynthesis</keyword>
<dbReference type="Pfam" id="PF00590">
    <property type="entry name" value="TP_methylase"/>
    <property type="match status" value="1"/>
</dbReference>
<evidence type="ECO:0000256" key="2">
    <source>
        <dbReference type="ARBA" id="ARBA00012162"/>
    </source>
</evidence>
<protein>
    <recommendedName>
        <fullName evidence="2">uroporphyrinogen-III C-methyltransferase</fullName>
        <ecNumber evidence="2">2.1.1.107</ecNumber>
    </recommendedName>
</protein>
<dbReference type="EMBL" id="CP002588">
    <property type="protein sequence ID" value="AEA47943.1"/>
    <property type="molecule type" value="Genomic_DNA"/>
</dbReference>
<evidence type="ECO:0000256" key="4">
    <source>
        <dbReference type="ARBA" id="ARBA00022679"/>
    </source>
</evidence>
<dbReference type="GO" id="GO:0004851">
    <property type="term" value="F:uroporphyrin-III C-methyltransferase activity"/>
    <property type="evidence" value="ECO:0007669"/>
    <property type="project" value="UniProtKB-EC"/>
</dbReference>
<keyword evidence="3 7" id="KW-0489">Methyltransferase</keyword>
<dbReference type="InterPro" id="IPR014776">
    <property type="entry name" value="4pyrrole_Mease_sub2"/>
</dbReference>
<feature type="domain" description="Tetrapyrrole methylase" evidence="8">
    <location>
        <begin position="4"/>
        <end position="211"/>
    </location>
</feature>
<evidence type="ECO:0000256" key="1">
    <source>
        <dbReference type="ARBA" id="ARBA00011738"/>
    </source>
</evidence>
<dbReference type="RefSeq" id="WP_013684597.1">
    <property type="nucleotide sequence ID" value="NC_015320.1"/>
</dbReference>
<dbReference type="KEGG" id="ave:Arcve_1950"/>
<dbReference type="InterPro" id="IPR050161">
    <property type="entry name" value="Siro_Cobalamin_biosynth"/>
</dbReference>
<evidence type="ECO:0000256" key="7">
    <source>
        <dbReference type="RuleBase" id="RU003960"/>
    </source>
</evidence>
<dbReference type="STRING" id="693661.Arcve_1950"/>
<evidence type="ECO:0000259" key="8">
    <source>
        <dbReference type="Pfam" id="PF00590"/>
    </source>
</evidence>
<evidence type="ECO:0000313" key="10">
    <source>
        <dbReference type="Proteomes" id="UP000008136"/>
    </source>
</evidence>
<dbReference type="OrthoDB" id="24444at2157"/>
<dbReference type="PROSITE" id="PS00839">
    <property type="entry name" value="SUMT_1"/>
    <property type="match status" value="1"/>
</dbReference>
<dbReference type="SUPFAM" id="SSF53790">
    <property type="entry name" value="Tetrapyrrole methylase"/>
    <property type="match status" value="1"/>
</dbReference>
<dbReference type="GO" id="GO:0032259">
    <property type="term" value="P:methylation"/>
    <property type="evidence" value="ECO:0007669"/>
    <property type="project" value="UniProtKB-KW"/>
</dbReference>
<dbReference type="Gene3D" id="3.30.950.10">
    <property type="entry name" value="Methyltransferase, Cobalt-precorrin-4 Transmethylase, Domain 2"/>
    <property type="match status" value="1"/>
</dbReference>
<dbReference type="eggNOG" id="arCOG00644">
    <property type="taxonomic scope" value="Archaea"/>
</dbReference>
<dbReference type="InterPro" id="IPR000878">
    <property type="entry name" value="4pyrrol_Mease"/>
</dbReference>
<gene>
    <name evidence="9" type="ordered locus">Arcve_1950</name>
</gene>
<evidence type="ECO:0000256" key="5">
    <source>
        <dbReference type="ARBA" id="ARBA00022691"/>
    </source>
</evidence>
<sequence length="243" mass="25945">MAGKVYIVGAGPGDPGLLTLKAVKAIEEADVILYDKLVGNEIIEMLKGMNKKLVYAGKRSNEKGAIRQKEINELMKKYAKEGKVVVRLKGGDPFVFGRGGIEAEFLAKEGIPFEIIPGVSSINSVPAYAGIPLTHPTLSSSVLIVTGRDDIEAWKQTPLMGTIVILMGRDTLASICAHLIEAGRDPSTPVAVIEKGTTKEQKVIVGNLADITEKARKAKVCGPALIVVGEVVRLSAVLNHRKP</sequence>
<dbReference type="PANTHER" id="PTHR45790:SF3">
    <property type="entry name" value="S-ADENOSYL-L-METHIONINE-DEPENDENT UROPORPHYRINOGEN III METHYLTRANSFERASE, CHLOROPLASTIC"/>
    <property type="match status" value="1"/>
</dbReference>
<evidence type="ECO:0000256" key="3">
    <source>
        <dbReference type="ARBA" id="ARBA00022603"/>
    </source>
</evidence>
<dbReference type="GO" id="GO:0019354">
    <property type="term" value="P:siroheme biosynthetic process"/>
    <property type="evidence" value="ECO:0007669"/>
    <property type="project" value="InterPro"/>
</dbReference>
<keyword evidence="4 7" id="KW-0808">Transferase</keyword>
<comment type="similarity">
    <text evidence="7">Belongs to the precorrin methyltransferase family.</text>
</comment>
<dbReference type="CDD" id="cd11642">
    <property type="entry name" value="SUMT"/>
    <property type="match status" value="1"/>
</dbReference>
<keyword evidence="10" id="KW-1185">Reference proteome</keyword>
<dbReference type="FunFam" id="3.40.1010.10:FF:000001">
    <property type="entry name" value="Siroheme synthase"/>
    <property type="match status" value="1"/>
</dbReference>
<dbReference type="InterPro" id="IPR035996">
    <property type="entry name" value="4pyrrol_Methylase_sf"/>
</dbReference>
<dbReference type="NCBIfam" id="TIGR01469">
    <property type="entry name" value="cobA_cysG_Cterm"/>
    <property type="match status" value="1"/>
</dbReference>
<name>F2KRS9_ARCVS</name>
<reference evidence="9 10" key="1">
    <citation type="submission" date="2011-03" db="EMBL/GenBank/DDBJ databases">
        <title>The complete genome of Archaeoglobus veneficus SNP6.</title>
        <authorList>
            <consortium name="US DOE Joint Genome Institute (JGI-PGF)"/>
            <person name="Lucas S."/>
            <person name="Copeland A."/>
            <person name="Lapidus A."/>
            <person name="Bruce D."/>
            <person name="Goodwin L."/>
            <person name="Pitluck S."/>
            <person name="Kyrpides N."/>
            <person name="Mavromatis K."/>
            <person name="Pagani I."/>
            <person name="Ivanova N."/>
            <person name="Mikhailova N."/>
            <person name="Lu M."/>
            <person name="Detter J.C."/>
            <person name="Tapia R."/>
            <person name="Han C."/>
            <person name="Land M."/>
            <person name="Hauser L."/>
            <person name="Markowitz V."/>
            <person name="Cheng J.-F."/>
            <person name="Hugenholtz P."/>
            <person name="Woyke T."/>
            <person name="Wu D."/>
            <person name="Spring S."/>
            <person name="Brambilla E."/>
            <person name="Klenk H.-P."/>
            <person name="Eisen J.A."/>
        </authorList>
    </citation>
    <scope>NUCLEOTIDE SEQUENCE [LARGE SCALE GENOMIC DNA]</scope>
    <source>
        <strain>SNP6</strain>
    </source>
</reference>
<dbReference type="HOGENOM" id="CLU_011276_7_0_2"/>
<evidence type="ECO:0000313" key="9">
    <source>
        <dbReference type="EMBL" id="AEA47943.1"/>
    </source>
</evidence>
<keyword evidence="5" id="KW-0949">S-adenosyl-L-methionine</keyword>
<dbReference type="NCBIfam" id="NF004790">
    <property type="entry name" value="PRK06136.1"/>
    <property type="match status" value="1"/>
</dbReference>
<accession>F2KRS9</accession>
<dbReference type="Gene3D" id="3.40.1010.10">
    <property type="entry name" value="Cobalt-precorrin-4 Transmethylase, Domain 1"/>
    <property type="match status" value="1"/>
</dbReference>
<proteinExistence type="inferred from homology"/>
<dbReference type="PANTHER" id="PTHR45790">
    <property type="entry name" value="SIROHEME SYNTHASE-RELATED"/>
    <property type="match status" value="1"/>
</dbReference>
<dbReference type="PROSITE" id="PS00840">
    <property type="entry name" value="SUMT_2"/>
    <property type="match status" value="1"/>
</dbReference>
<dbReference type="InterPro" id="IPR014777">
    <property type="entry name" value="4pyrrole_Mease_sub1"/>
</dbReference>
<organism evidence="9 10">
    <name type="scientific">Archaeoglobus veneficus (strain DSM 11195 / SNP6)</name>
    <dbReference type="NCBI Taxonomy" id="693661"/>
    <lineage>
        <taxon>Archaea</taxon>
        <taxon>Methanobacteriati</taxon>
        <taxon>Methanobacteriota</taxon>
        <taxon>Archaeoglobi</taxon>
        <taxon>Archaeoglobales</taxon>
        <taxon>Archaeoglobaceae</taxon>
        <taxon>Archaeoglobus</taxon>
    </lineage>
</organism>